<dbReference type="AlphaFoldDB" id="A0A7J6WPU5"/>
<dbReference type="PANTHER" id="PTHR47074">
    <property type="entry name" value="BNAC02G40300D PROTEIN"/>
    <property type="match status" value="1"/>
</dbReference>
<reference evidence="2 3" key="1">
    <citation type="submission" date="2020-06" db="EMBL/GenBank/DDBJ databases">
        <title>Transcriptomic and genomic resources for Thalictrum thalictroides and T. hernandezii: Facilitating candidate gene discovery in an emerging model plant lineage.</title>
        <authorList>
            <person name="Arias T."/>
            <person name="Riano-Pachon D.M."/>
            <person name="Di Stilio V.S."/>
        </authorList>
    </citation>
    <scope>NUCLEOTIDE SEQUENCE [LARGE SCALE GENOMIC DNA]</scope>
    <source>
        <strain evidence="3">cv. WT478/WT964</strain>
        <tissue evidence="2">Leaves</tissue>
    </source>
</reference>
<protein>
    <recommendedName>
        <fullName evidence="1">RNase H type-1 domain-containing protein</fullName>
    </recommendedName>
</protein>
<evidence type="ECO:0000313" key="2">
    <source>
        <dbReference type="EMBL" id="KAF5198475.1"/>
    </source>
</evidence>
<dbReference type="GO" id="GO:0003676">
    <property type="term" value="F:nucleic acid binding"/>
    <property type="evidence" value="ECO:0007669"/>
    <property type="project" value="InterPro"/>
</dbReference>
<name>A0A7J6WPU5_THATH</name>
<dbReference type="GO" id="GO:0004523">
    <property type="term" value="F:RNA-DNA hybrid ribonuclease activity"/>
    <property type="evidence" value="ECO:0007669"/>
    <property type="project" value="InterPro"/>
</dbReference>
<dbReference type="PANTHER" id="PTHR47074:SF11">
    <property type="entry name" value="REVERSE TRANSCRIPTASE-LIKE PROTEIN"/>
    <property type="match status" value="1"/>
</dbReference>
<dbReference type="InterPro" id="IPR002156">
    <property type="entry name" value="RNaseH_domain"/>
</dbReference>
<dbReference type="OrthoDB" id="852312at2759"/>
<dbReference type="SUPFAM" id="SSF53098">
    <property type="entry name" value="Ribonuclease H-like"/>
    <property type="match status" value="1"/>
</dbReference>
<dbReference type="Gene3D" id="3.30.420.10">
    <property type="entry name" value="Ribonuclease H-like superfamily/Ribonuclease H"/>
    <property type="match status" value="1"/>
</dbReference>
<accession>A0A7J6WPU5</accession>
<evidence type="ECO:0000313" key="3">
    <source>
        <dbReference type="Proteomes" id="UP000554482"/>
    </source>
</evidence>
<dbReference type="Pfam" id="PF13456">
    <property type="entry name" value="RVT_3"/>
    <property type="match status" value="1"/>
</dbReference>
<dbReference type="InterPro" id="IPR012337">
    <property type="entry name" value="RNaseH-like_sf"/>
</dbReference>
<dbReference type="Proteomes" id="UP000554482">
    <property type="component" value="Unassembled WGS sequence"/>
</dbReference>
<dbReference type="EMBL" id="JABWDY010013186">
    <property type="protein sequence ID" value="KAF5198475.1"/>
    <property type="molecule type" value="Genomic_DNA"/>
</dbReference>
<gene>
    <name evidence="2" type="ORF">FRX31_011943</name>
</gene>
<keyword evidence="3" id="KW-1185">Reference proteome</keyword>
<sequence>MPPATLAKTIDFHVSKHMNLSKELTASNHINCNATIWIPPPIGFTKINVDIAFPNANTPIGIGYILRNANGTFILAGSELGYAETSEEAECRGICAVLRRGIQQLNYVVLESDNQTASGISEGDIY</sequence>
<feature type="domain" description="RNase H type-1" evidence="1">
    <location>
        <begin position="48"/>
        <end position="116"/>
    </location>
</feature>
<organism evidence="2 3">
    <name type="scientific">Thalictrum thalictroides</name>
    <name type="common">Rue-anemone</name>
    <name type="synonym">Anemone thalictroides</name>
    <dbReference type="NCBI Taxonomy" id="46969"/>
    <lineage>
        <taxon>Eukaryota</taxon>
        <taxon>Viridiplantae</taxon>
        <taxon>Streptophyta</taxon>
        <taxon>Embryophyta</taxon>
        <taxon>Tracheophyta</taxon>
        <taxon>Spermatophyta</taxon>
        <taxon>Magnoliopsida</taxon>
        <taxon>Ranunculales</taxon>
        <taxon>Ranunculaceae</taxon>
        <taxon>Thalictroideae</taxon>
        <taxon>Thalictrum</taxon>
    </lineage>
</organism>
<proteinExistence type="predicted"/>
<comment type="caution">
    <text evidence="2">The sequence shown here is derived from an EMBL/GenBank/DDBJ whole genome shotgun (WGS) entry which is preliminary data.</text>
</comment>
<dbReference type="InterPro" id="IPR052929">
    <property type="entry name" value="RNase_H-like_EbsB-rel"/>
</dbReference>
<evidence type="ECO:0000259" key="1">
    <source>
        <dbReference type="Pfam" id="PF13456"/>
    </source>
</evidence>
<dbReference type="InterPro" id="IPR036397">
    <property type="entry name" value="RNaseH_sf"/>
</dbReference>